<feature type="transmembrane region" description="Helical" evidence="4">
    <location>
        <begin position="122"/>
        <end position="144"/>
    </location>
</feature>
<sequence>MNCSWHHSQPFVETKENALSDGSSHSKPPLHSHGNILGTSRRHTNVIRRKKDCNNEIDKRQSSISIDTSYGTALQRRHTAIPTGCITSSPIKSLSGPKIILNSSSSPKYAQKRRFTSIQKRYILLCSGILLTLCGIFVDMHRFMDYASSVKTVTNKDWIVNLSSSLGIMTYTNNNNNGQLEERRTYSGSAYNNSYESISLVGPNAVPMHLEWNRVMELSRERSRQRRVRTTPPNTASYSTNNNKVEPPSLVLDMPSHRPLNTQHNELSSNGGNQRNLRHVESPNNHICGQHAKEASQLYPQNYPPSFHLTPSSRILITGALSQLGMEVILSLKEQCGISYVMGIDSLYPNTRHDRIEAMEWRYKHISRRVAGFQKLMIPVFGIHPHPKVGEEVRYEAEGDGFDIVKRFDPTHIVHLGGMEEGLGEHVDYGDNTDASPFANEDSDMMRRFESLVGMDQVLMALRNSGSKVQLVYVSSNEASERSGVGMVQDDSGTTVSNSKASLYGTTSLMKEVMASYYYRHHGVHSVGLRVPTLLGPFARSGSAVHDMAERTVRNAAGKNVKGVPRYHADRDRYDLSNIWKKREGANEGRVEQVAFASDVAQAVISALQFRRDQNDRDEGPTILRLGSKFTTSMKDLLERMEGYLPSYNQWESSGETAASSSSLALSTATSRGLSIYDASRNRDLLGWGHSTRLHEGTKSILAWHVLKAYPFGLPSTVPSHEVFQQIIADSFSIHDRHSLTSLPCASGCRWSGFCTPSCWDEIIEVTKSLTQSCPYVLYTVDLRPELVRMEKQSTPSQRSGWEDRFCKLAFVSSSSKLAKGLYGNLLNDATPQLDWNGKRKDGYWYVVVVNGSQYTMNEAERSMLKLAPNNMFNDRVEKAMYINHRRVGLTTDQATGVMRHLEMKGRDYTDKKTIVVEDKTEMRVKLPPRAPRHSVFFTNRYIFPDDFDTSSARNLAKFVMKNMGIAETSDIRAQLQFYEQASHITRTNTGRSAHYQEFFQENLFPYDFLRTTWLVHAFKTQEAHDFRCEMYQEHSTWGNSGMEDLSIGYVLASRRVKMQLGKMAAPEYEGPEEWYPLLVPKEPTDEGAITEGPVYLDYLEEAQKVTKDEAGAELYITFLPQKRE</sequence>
<reference evidence="6 7" key="1">
    <citation type="submission" date="2024-10" db="EMBL/GenBank/DDBJ databases">
        <title>Updated reference genomes for cyclostephanoid diatoms.</title>
        <authorList>
            <person name="Roberts W.R."/>
            <person name="Alverson A.J."/>
        </authorList>
    </citation>
    <scope>NUCLEOTIDE SEQUENCE [LARGE SCALE GENOMIC DNA]</scope>
    <source>
        <strain evidence="6 7">AJA010-31</strain>
    </source>
</reference>
<feature type="domain" description="NAD-dependent epimerase/dehydratase" evidence="5">
    <location>
        <begin position="315"/>
        <end position="609"/>
    </location>
</feature>
<keyword evidence="4" id="KW-0472">Membrane</keyword>
<evidence type="ECO:0000259" key="5">
    <source>
        <dbReference type="Pfam" id="PF01370"/>
    </source>
</evidence>
<dbReference type="EMBL" id="JALLPJ020000668">
    <property type="protein sequence ID" value="KAL3786037.1"/>
    <property type="molecule type" value="Genomic_DNA"/>
</dbReference>
<comment type="caution">
    <text evidence="6">The sequence shown here is derived from an EMBL/GenBank/DDBJ whole genome shotgun (WGS) entry which is preliminary data.</text>
</comment>
<keyword evidence="7" id="KW-1185">Reference proteome</keyword>
<dbReference type="InterPro" id="IPR001509">
    <property type="entry name" value="Epimerase_deHydtase"/>
</dbReference>
<dbReference type="Pfam" id="PF01370">
    <property type="entry name" value="Epimerase"/>
    <property type="match status" value="1"/>
</dbReference>
<dbReference type="InterPro" id="IPR036291">
    <property type="entry name" value="NAD(P)-bd_dom_sf"/>
</dbReference>
<keyword evidence="2" id="KW-0119">Carbohydrate metabolism</keyword>
<evidence type="ECO:0000313" key="6">
    <source>
        <dbReference type="EMBL" id="KAL3786037.1"/>
    </source>
</evidence>
<keyword evidence="4" id="KW-1133">Transmembrane helix</keyword>
<organism evidence="6 7">
    <name type="scientific">Cyclotella atomus</name>
    <dbReference type="NCBI Taxonomy" id="382360"/>
    <lineage>
        <taxon>Eukaryota</taxon>
        <taxon>Sar</taxon>
        <taxon>Stramenopiles</taxon>
        <taxon>Ochrophyta</taxon>
        <taxon>Bacillariophyta</taxon>
        <taxon>Coscinodiscophyceae</taxon>
        <taxon>Thalassiosirophycidae</taxon>
        <taxon>Stephanodiscales</taxon>
        <taxon>Stephanodiscaceae</taxon>
        <taxon>Cyclotella</taxon>
    </lineage>
</organism>
<name>A0ABD3PE01_9STRA</name>
<dbReference type="Proteomes" id="UP001530400">
    <property type="component" value="Unassembled WGS sequence"/>
</dbReference>
<dbReference type="PANTHER" id="PTHR43103:SF3">
    <property type="entry name" value="ADP-L-GLYCERO-D-MANNO-HEPTOSE-6-EPIMERASE"/>
    <property type="match status" value="1"/>
</dbReference>
<evidence type="ECO:0000256" key="2">
    <source>
        <dbReference type="ARBA" id="ARBA00023277"/>
    </source>
</evidence>
<feature type="region of interest" description="Disordered" evidence="3">
    <location>
        <begin position="16"/>
        <end position="40"/>
    </location>
</feature>
<gene>
    <name evidence="6" type="ORF">ACHAWO_013506</name>
</gene>
<evidence type="ECO:0000313" key="7">
    <source>
        <dbReference type="Proteomes" id="UP001530400"/>
    </source>
</evidence>
<dbReference type="PANTHER" id="PTHR43103">
    <property type="entry name" value="NUCLEOSIDE-DIPHOSPHATE-SUGAR EPIMERASE"/>
    <property type="match status" value="1"/>
</dbReference>
<feature type="region of interest" description="Disordered" evidence="3">
    <location>
        <begin position="220"/>
        <end position="248"/>
    </location>
</feature>
<keyword evidence="4" id="KW-0812">Transmembrane</keyword>
<dbReference type="Gene3D" id="3.40.50.720">
    <property type="entry name" value="NAD(P)-binding Rossmann-like Domain"/>
    <property type="match status" value="1"/>
</dbReference>
<evidence type="ECO:0000256" key="1">
    <source>
        <dbReference type="ARBA" id="ARBA00022857"/>
    </source>
</evidence>
<feature type="compositionally biased region" description="Polar residues" evidence="3">
    <location>
        <begin position="231"/>
        <end position="244"/>
    </location>
</feature>
<protein>
    <recommendedName>
        <fullName evidence="5">NAD-dependent epimerase/dehydratase domain-containing protein</fullName>
    </recommendedName>
</protein>
<dbReference type="SUPFAM" id="SSF51735">
    <property type="entry name" value="NAD(P)-binding Rossmann-fold domains"/>
    <property type="match status" value="1"/>
</dbReference>
<evidence type="ECO:0000256" key="3">
    <source>
        <dbReference type="SAM" id="MobiDB-lite"/>
    </source>
</evidence>
<dbReference type="AlphaFoldDB" id="A0ABD3PE01"/>
<keyword evidence="1" id="KW-0521">NADP</keyword>
<proteinExistence type="predicted"/>
<evidence type="ECO:0000256" key="4">
    <source>
        <dbReference type="SAM" id="Phobius"/>
    </source>
</evidence>
<accession>A0ABD3PE01</accession>